<dbReference type="AlphaFoldDB" id="A0A368FYM1"/>
<dbReference type="EMBL" id="JOJR01000666">
    <property type="protein sequence ID" value="RCN35407.1"/>
    <property type="molecule type" value="Genomic_DNA"/>
</dbReference>
<dbReference type="InterPro" id="IPR029058">
    <property type="entry name" value="AB_hydrolase_fold"/>
</dbReference>
<accession>A0A368FYM1</accession>
<proteinExistence type="inferred from homology"/>
<dbReference type="EC" id="3.4.16.-" evidence="2"/>
<dbReference type="PRINTS" id="PR00724">
    <property type="entry name" value="CRBOXYPTASEC"/>
</dbReference>
<feature type="non-terminal residue" evidence="3">
    <location>
        <position position="1"/>
    </location>
</feature>
<dbReference type="PROSITE" id="PS00131">
    <property type="entry name" value="CARBOXYPEPT_SER_SER"/>
    <property type="match status" value="1"/>
</dbReference>
<organism evidence="3 4">
    <name type="scientific">Ancylostoma caninum</name>
    <name type="common">Dog hookworm</name>
    <dbReference type="NCBI Taxonomy" id="29170"/>
    <lineage>
        <taxon>Eukaryota</taxon>
        <taxon>Metazoa</taxon>
        <taxon>Ecdysozoa</taxon>
        <taxon>Nematoda</taxon>
        <taxon>Chromadorea</taxon>
        <taxon>Rhabditida</taxon>
        <taxon>Rhabditina</taxon>
        <taxon>Rhabditomorpha</taxon>
        <taxon>Strongyloidea</taxon>
        <taxon>Ancylostomatidae</taxon>
        <taxon>Ancylostomatinae</taxon>
        <taxon>Ancylostoma</taxon>
    </lineage>
</organism>
<dbReference type="Gene3D" id="3.40.50.1820">
    <property type="entry name" value="alpha/beta hydrolase"/>
    <property type="match status" value="3"/>
</dbReference>
<dbReference type="Proteomes" id="UP000252519">
    <property type="component" value="Unassembled WGS sequence"/>
</dbReference>
<comment type="caution">
    <text evidence="3">The sequence shown here is derived from an EMBL/GenBank/DDBJ whole genome shotgun (WGS) entry which is preliminary data.</text>
</comment>
<dbReference type="STRING" id="29170.A0A368FYM1"/>
<dbReference type="InterPro" id="IPR018202">
    <property type="entry name" value="Ser_caboxypep_ser_AS"/>
</dbReference>
<keyword evidence="2 3" id="KW-0121">Carboxypeptidase</keyword>
<evidence type="ECO:0000313" key="3">
    <source>
        <dbReference type="EMBL" id="RCN35407.1"/>
    </source>
</evidence>
<dbReference type="SUPFAM" id="SSF53474">
    <property type="entry name" value="alpha/beta-Hydrolases"/>
    <property type="match status" value="2"/>
</dbReference>
<keyword evidence="2" id="KW-0378">Hydrolase</keyword>
<evidence type="ECO:0000256" key="2">
    <source>
        <dbReference type="RuleBase" id="RU361156"/>
    </source>
</evidence>
<dbReference type="InterPro" id="IPR001563">
    <property type="entry name" value="Peptidase_S10"/>
</dbReference>
<sequence length="544" mass="60935">LQSLQILKIVNNQVWNSLNDPYNIYQDCYQQPVDNSSTLPDDISVSPYVNTVSSDALNGFPCWCDEAATVYMNQPEVRKALHIPDSVGTWLTFNPTLNTFYYNRSYFELDGELKFILSNYIYKIFTNNLHLKTIKGSGHLVPMDRPGPALRMIYDFVMTPSKSGSDFPFSLAPAPLKPEYSGLGTCSATTYPSPSPLPTIVMPTVPSMAEIVAVEEEVLLNTDPSNLTDKALADMITTLPGLTFNVTFRQFSGYLTSSQYPNNHLFYWFMESQDNPAKDPVVLWLNGGPGCSSLGGLLEELGPFHNNNDNGSTLFENVYSWNKVANVLFLEAPVGVGFSYTDDPMYYWSDDTTADNNAYAVKYFFDVVFPQYKRNEFFVTGESYAGVYGPTLSLRLVQMIDAGTLDLNFKGMAIGNGILSEYLQQNSEIPLQYGRGINGVDDWNEVSRVCSNNTVNPVYYDYSSAPMGSVCYAAQARFDTFGVFDDDVYNIYQDCYQTPRNKRTRKSTKIAGRRRQVALRKKAALNDDDVKPTTPLFTDNNVGI</sequence>
<dbReference type="GO" id="GO:0004185">
    <property type="term" value="F:serine-type carboxypeptidase activity"/>
    <property type="evidence" value="ECO:0007669"/>
    <property type="project" value="UniProtKB-UniRule"/>
</dbReference>
<gene>
    <name evidence="3" type="ORF">ANCCAN_18722</name>
</gene>
<dbReference type="Pfam" id="PF00450">
    <property type="entry name" value="Peptidase_S10"/>
    <property type="match status" value="2"/>
</dbReference>
<reference evidence="3 4" key="1">
    <citation type="submission" date="2014-10" db="EMBL/GenBank/DDBJ databases">
        <title>Draft genome of the hookworm Ancylostoma caninum.</title>
        <authorList>
            <person name="Mitreva M."/>
        </authorList>
    </citation>
    <scope>NUCLEOTIDE SEQUENCE [LARGE SCALE GENOMIC DNA]</scope>
    <source>
        <strain evidence="3 4">Baltimore</strain>
    </source>
</reference>
<protein>
    <recommendedName>
        <fullName evidence="2">Carboxypeptidase</fullName>
        <ecNumber evidence="2">3.4.16.-</ecNumber>
    </recommendedName>
</protein>
<dbReference type="GO" id="GO:0006508">
    <property type="term" value="P:proteolysis"/>
    <property type="evidence" value="ECO:0007669"/>
    <property type="project" value="UniProtKB-KW"/>
</dbReference>
<keyword evidence="2" id="KW-0645">Protease</keyword>
<dbReference type="PANTHER" id="PTHR11802">
    <property type="entry name" value="SERINE PROTEASE FAMILY S10 SERINE CARBOXYPEPTIDASE"/>
    <property type="match status" value="1"/>
</dbReference>
<evidence type="ECO:0000313" key="4">
    <source>
        <dbReference type="Proteomes" id="UP000252519"/>
    </source>
</evidence>
<dbReference type="PANTHER" id="PTHR11802:SF480">
    <property type="entry name" value="CARBOXYPEPTIDASE"/>
    <property type="match status" value="1"/>
</dbReference>
<evidence type="ECO:0000256" key="1">
    <source>
        <dbReference type="ARBA" id="ARBA00009431"/>
    </source>
</evidence>
<keyword evidence="4" id="KW-1185">Reference proteome</keyword>
<name>A0A368FYM1_ANCCA</name>
<dbReference type="OrthoDB" id="443318at2759"/>
<comment type="similarity">
    <text evidence="1 2">Belongs to the peptidase S10 family.</text>
</comment>